<protein>
    <submittedName>
        <fullName evidence="1">Uncharacterized protein</fullName>
    </submittedName>
</protein>
<dbReference type="EMBL" id="CP014873">
    <property type="protein sequence ID" value="ANK61779.1"/>
    <property type="molecule type" value="Genomic_DNA"/>
</dbReference>
<proteinExistence type="predicted"/>
<organism evidence="1 2">
    <name type="scientific">Loigolactobacillus backii</name>
    <dbReference type="NCBI Taxonomy" id="375175"/>
    <lineage>
        <taxon>Bacteria</taxon>
        <taxon>Bacillati</taxon>
        <taxon>Bacillota</taxon>
        <taxon>Bacilli</taxon>
        <taxon>Lactobacillales</taxon>
        <taxon>Lactobacillaceae</taxon>
        <taxon>Loigolactobacillus</taxon>
    </lineage>
</organism>
<name>A0A192GZ23_9LACO</name>
<sequence length="296" mass="32969">MKKIIRSGYVESIYRLPALPGMPLQELPWNCFYPALQQGHPIKIAPLLAPSPASQHIAKQISENVPVHPGQFPLILLQPSLGQSLFTNLHLIDQLVKAGYIVFQLGHPKTTTYLLNKTLKQPDAALISKIQQELTPIAPTKSHYQELLDKTPITRYWTKQWTKETLSALDLLKQPQQLNSTILRQHINFSKVITLGMGFAGSVALELAQRSHFITAAIDLNGAYVSTKGIQLLTKPLLLIQDSKQRLNWLAQSTPQTKLITSALPLITDSNAADEQLSPLATKIDRAIIQFLNKNT</sequence>
<reference evidence="1 2" key="1">
    <citation type="submission" date="2016-03" db="EMBL/GenBank/DDBJ databases">
        <title>Pediococcus and Lactobacillus from brewery environment - whole genome sequencing and assembly.</title>
        <authorList>
            <person name="Behr J."/>
            <person name="Geissler A.J."/>
            <person name="Vogel R.F."/>
        </authorList>
    </citation>
    <scope>NUCLEOTIDE SEQUENCE [LARGE SCALE GENOMIC DNA]</scope>
    <source>
        <strain evidence="1 2">TMW 1.1989</strain>
    </source>
</reference>
<keyword evidence="2" id="KW-1185">Reference proteome</keyword>
<accession>A0A192GZ23</accession>
<dbReference type="RefSeq" id="WP_068225963.1">
    <property type="nucleotide sequence ID" value="NZ_CP014623.1"/>
</dbReference>
<dbReference type="AlphaFoldDB" id="A0A192GZ23"/>
<dbReference type="SUPFAM" id="SSF53474">
    <property type="entry name" value="alpha/beta-Hydrolases"/>
    <property type="match status" value="1"/>
</dbReference>
<gene>
    <name evidence="1" type="ORF">AYR53_02750</name>
</gene>
<dbReference type="GeneID" id="42981156"/>
<dbReference type="Gene3D" id="3.40.50.1820">
    <property type="entry name" value="alpha/beta hydrolase"/>
    <property type="match status" value="1"/>
</dbReference>
<evidence type="ECO:0000313" key="2">
    <source>
        <dbReference type="Proteomes" id="UP000078582"/>
    </source>
</evidence>
<dbReference type="InterPro" id="IPR029058">
    <property type="entry name" value="AB_hydrolase_fold"/>
</dbReference>
<dbReference type="Proteomes" id="UP000078582">
    <property type="component" value="Chromosome"/>
</dbReference>
<evidence type="ECO:0000313" key="1">
    <source>
        <dbReference type="EMBL" id="ANK61779.1"/>
    </source>
</evidence>
<dbReference type="KEGG" id="lbt:AYR52_10555"/>